<evidence type="ECO:0000256" key="2">
    <source>
        <dbReference type="SAM" id="SignalP"/>
    </source>
</evidence>
<name>A0A2I0K900_PUNGR</name>
<dbReference type="PANTHER" id="PTHR37389:SF40">
    <property type="entry name" value="NODULIN-24"/>
    <property type="match status" value="1"/>
</dbReference>
<dbReference type="EMBL" id="PGOL01000846">
    <property type="protein sequence ID" value="PKI64196.1"/>
    <property type="molecule type" value="Genomic_DNA"/>
</dbReference>
<feature type="signal peptide" evidence="2">
    <location>
        <begin position="1"/>
        <end position="25"/>
    </location>
</feature>
<feature type="compositionally biased region" description="Gly residues" evidence="1">
    <location>
        <begin position="50"/>
        <end position="69"/>
    </location>
</feature>
<keyword evidence="4" id="KW-1185">Reference proteome</keyword>
<evidence type="ECO:0000313" key="3">
    <source>
        <dbReference type="EMBL" id="PKI64196.1"/>
    </source>
</evidence>
<dbReference type="PANTHER" id="PTHR37389">
    <property type="entry name" value="NODULIN-24"/>
    <property type="match status" value="1"/>
</dbReference>
<dbReference type="InterPro" id="IPR010800">
    <property type="entry name" value="GRP"/>
</dbReference>
<reference evidence="3 4" key="1">
    <citation type="submission" date="2017-11" db="EMBL/GenBank/DDBJ databases">
        <title>De-novo sequencing of pomegranate (Punica granatum L.) genome.</title>
        <authorList>
            <person name="Akparov Z."/>
            <person name="Amiraslanov A."/>
            <person name="Hajiyeva S."/>
            <person name="Abbasov M."/>
            <person name="Kaur K."/>
            <person name="Hamwieh A."/>
            <person name="Solovyev V."/>
            <person name="Salamov A."/>
            <person name="Braich B."/>
            <person name="Kosarev P."/>
            <person name="Mahmoud A."/>
            <person name="Hajiyev E."/>
            <person name="Babayeva S."/>
            <person name="Izzatullayeva V."/>
            <person name="Mammadov A."/>
            <person name="Mammadov A."/>
            <person name="Sharifova S."/>
            <person name="Ojaghi J."/>
            <person name="Eynullazada K."/>
            <person name="Bayramov B."/>
            <person name="Abdulazimova A."/>
            <person name="Shahmuradov I."/>
        </authorList>
    </citation>
    <scope>NUCLEOTIDE SEQUENCE [LARGE SCALE GENOMIC DNA]</scope>
    <source>
        <strain evidence="4">cv. AG2017</strain>
        <tissue evidence="3">Leaf</tissue>
    </source>
</reference>
<dbReference type="AlphaFoldDB" id="A0A2I0K900"/>
<protein>
    <submittedName>
        <fullName evidence="3">Uncharacterized protein</fullName>
    </submittedName>
</protein>
<organism evidence="3 4">
    <name type="scientific">Punica granatum</name>
    <name type="common">Pomegranate</name>
    <dbReference type="NCBI Taxonomy" id="22663"/>
    <lineage>
        <taxon>Eukaryota</taxon>
        <taxon>Viridiplantae</taxon>
        <taxon>Streptophyta</taxon>
        <taxon>Embryophyta</taxon>
        <taxon>Tracheophyta</taxon>
        <taxon>Spermatophyta</taxon>
        <taxon>Magnoliopsida</taxon>
        <taxon>eudicotyledons</taxon>
        <taxon>Gunneridae</taxon>
        <taxon>Pentapetalae</taxon>
        <taxon>rosids</taxon>
        <taxon>malvids</taxon>
        <taxon>Myrtales</taxon>
        <taxon>Lythraceae</taxon>
        <taxon>Punica</taxon>
    </lineage>
</organism>
<feature type="compositionally biased region" description="Basic and acidic residues" evidence="1">
    <location>
        <begin position="29"/>
        <end position="44"/>
    </location>
</feature>
<feature type="region of interest" description="Disordered" evidence="1">
    <location>
        <begin position="29"/>
        <end position="78"/>
    </location>
</feature>
<sequence>MSSRVFLLLGLLAAIVLLLASDTAARDLAETTSTEKNDANRVDDANDPFGYGGGGGGRGGGGRGGGGGGDGDRGQAPELRQTEVLDLKIISPYTDVVRELAMYTRLAILPIASNG</sequence>
<dbReference type="Pfam" id="PF07172">
    <property type="entry name" value="GRP"/>
    <property type="match status" value="1"/>
</dbReference>
<accession>A0A2I0K900</accession>
<dbReference type="Proteomes" id="UP000233551">
    <property type="component" value="Unassembled WGS sequence"/>
</dbReference>
<proteinExistence type="predicted"/>
<keyword evidence="2" id="KW-0732">Signal</keyword>
<evidence type="ECO:0000256" key="1">
    <source>
        <dbReference type="SAM" id="MobiDB-lite"/>
    </source>
</evidence>
<evidence type="ECO:0000313" key="4">
    <source>
        <dbReference type="Proteomes" id="UP000233551"/>
    </source>
</evidence>
<comment type="caution">
    <text evidence="3">The sequence shown here is derived from an EMBL/GenBank/DDBJ whole genome shotgun (WGS) entry which is preliminary data.</text>
</comment>
<feature type="chain" id="PRO_5014137581" evidence="2">
    <location>
        <begin position="26"/>
        <end position="115"/>
    </location>
</feature>
<gene>
    <name evidence="3" type="ORF">CRG98_015383</name>
</gene>